<evidence type="ECO:0000259" key="7">
    <source>
        <dbReference type="PROSITE" id="PS51296"/>
    </source>
</evidence>
<keyword evidence="1" id="KW-0001">2Fe-2S</keyword>
<gene>
    <name evidence="8" type="ORF">ACFPIJ_07880</name>
</gene>
<dbReference type="EMBL" id="JBHSIU010000010">
    <property type="protein sequence ID" value="MFC4997743.1"/>
    <property type="molecule type" value="Genomic_DNA"/>
</dbReference>
<feature type="compositionally biased region" description="Low complexity" evidence="5">
    <location>
        <begin position="33"/>
        <end position="56"/>
    </location>
</feature>
<evidence type="ECO:0000256" key="6">
    <source>
        <dbReference type="SAM" id="SignalP"/>
    </source>
</evidence>
<dbReference type="RefSeq" id="WP_380113976.1">
    <property type="nucleotide sequence ID" value="NZ_JBHSIU010000010.1"/>
</dbReference>
<sequence length="147" mass="14257">MSIRWCAGRRALLVGAGAAGLLTACGDDPEPPAAAAANPKGAPAATSTSATPAPAASLANTADVPVGGGTIVGDVLVVQPVAGTFKAYDAACPHKGVKVSPPKDGVATCPAHNSTFAITDGARMSGPATSGLKEIAITVDGSRIKQA</sequence>
<keyword evidence="9" id="KW-1185">Reference proteome</keyword>
<dbReference type="Gene3D" id="2.102.10.10">
    <property type="entry name" value="Rieske [2Fe-2S] iron-sulphur domain"/>
    <property type="match status" value="1"/>
</dbReference>
<accession>A0ABV9VQP4</accession>
<organism evidence="8 9">
    <name type="scientific">Dactylosporangium cerinum</name>
    <dbReference type="NCBI Taxonomy" id="1434730"/>
    <lineage>
        <taxon>Bacteria</taxon>
        <taxon>Bacillati</taxon>
        <taxon>Actinomycetota</taxon>
        <taxon>Actinomycetes</taxon>
        <taxon>Micromonosporales</taxon>
        <taxon>Micromonosporaceae</taxon>
        <taxon>Dactylosporangium</taxon>
    </lineage>
</organism>
<dbReference type="Proteomes" id="UP001595912">
    <property type="component" value="Unassembled WGS sequence"/>
</dbReference>
<protein>
    <submittedName>
        <fullName evidence="8">Rieske (2Fe-2S) protein</fullName>
    </submittedName>
</protein>
<keyword evidence="6" id="KW-0732">Signal</keyword>
<keyword evidence="2" id="KW-0479">Metal-binding</keyword>
<dbReference type="Pfam" id="PF00355">
    <property type="entry name" value="Rieske"/>
    <property type="match status" value="1"/>
</dbReference>
<dbReference type="InterPro" id="IPR017941">
    <property type="entry name" value="Rieske_2Fe-2S"/>
</dbReference>
<name>A0ABV9VQP4_9ACTN</name>
<keyword evidence="4" id="KW-0411">Iron-sulfur</keyword>
<evidence type="ECO:0000256" key="2">
    <source>
        <dbReference type="ARBA" id="ARBA00022723"/>
    </source>
</evidence>
<dbReference type="InterPro" id="IPR036922">
    <property type="entry name" value="Rieske_2Fe-2S_sf"/>
</dbReference>
<dbReference type="PROSITE" id="PS51318">
    <property type="entry name" value="TAT"/>
    <property type="match status" value="1"/>
</dbReference>
<evidence type="ECO:0000313" key="8">
    <source>
        <dbReference type="EMBL" id="MFC4997743.1"/>
    </source>
</evidence>
<comment type="caution">
    <text evidence="8">The sequence shown here is derived from an EMBL/GenBank/DDBJ whole genome shotgun (WGS) entry which is preliminary data.</text>
</comment>
<feature type="signal peptide" evidence="6">
    <location>
        <begin position="1"/>
        <end position="26"/>
    </location>
</feature>
<dbReference type="PROSITE" id="PS51257">
    <property type="entry name" value="PROKAR_LIPOPROTEIN"/>
    <property type="match status" value="1"/>
</dbReference>
<keyword evidence="3" id="KW-0408">Iron</keyword>
<dbReference type="CDD" id="cd03467">
    <property type="entry name" value="Rieske"/>
    <property type="match status" value="1"/>
</dbReference>
<feature type="chain" id="PRO_5046792211" evidence="6">
    <location>
        <begin position="27"/>
        <end position="147"/>
    </location>
</feature>
<evidence type="ECO:0000256" key="5">
    <source>
        <dbReference type="SAM" id="MobiDB-lite"/>
    </source>
</evidence>
<evidence type="ECO:0000256" key="4">
    <source>
        <dbReference type="ARBA" id="ARBA00023014"/>
    </source>
</evidence>
<evidence type="ECO:0000256" key="1">
    <source>
        <dbReference type="ARBA" id="ARBA00022714"/>
    </source>
</evidence>
<feature type="domain" description="Rieske" evidence="7">
    <location>
        <begin position="52"/>
        <end position="146"/>
    </location>
</feature>
<evidence type="ECO:0000313" key="9">
    <source>
        <dbReference type="Proteomes" id="UP001595912"/>
    </source>
</evidence>
<dbReference type="PROSITE" id="PS51296">
    <property type="entry name" value="RIESKE"/>
    <property type="match status" value="1"/>
</dbReference>
<feature type="region of interest" description="Disordered" evidence="5">
    <location>
        <begin position="32"/>
        <end position="56"/>
    </location>
</feature>
<dbReference type="InterPro" id="IPR006311">
    <property type="entry name" value="TAT_signal"/>
</dbReference>
<dbReference type="SUPFAM" id="SSF50022">
    <property type="entry name" value="ISP domain"/>
    <property type="match status" value="1"/>
</dbReference>
<proteinExistence type="predicted"/>
<evidence type="ECO:0000256" key="3">
    <source>
        <dbReference type="ARBA" id="ARBA00023004"/>
    </source>
</evidence>
<reference evidence="9" key="1">
    <citation type="journal article" date="2019" name="Int. J. Syst. Evol. Microbiol.">
        <title>The Global Catalogue of Microorganisms (GCM) 10K type strain sequencing project: providing services to taxonomists for standard genome sequencing and annotation.</title>
        <authorList>
            <consortium name="The Broad Institute Genomics Platform"/>
            <consortium name="The Broad Institute Genome Sequencing Center for Infectious Disease"/>
            <person name="Wu L."/>
            <person name="Ma J."/>
        </authorList>
    </citation>
    <scope>NUCLEOTIDE SEQUENCE [LARGE SCALE GENOMIC DNA]</scope>
    <source>
        <strain evidence="9">CGMCC 4.7152</strain>
    </source>
</reference>